<dbReference type="InterPro" id="IPR031569">
    <property type="entry name" value="ApeC"/>
</dbReference>
<organism evidence="3 4">
    <name type="scientific">Ramazzottius varieornatus</name>
    <name type="common">Water bear</name>
    <name type="synonym">Tardigrade</name>
    <dbReference type="NCBI Taxonomy" id="947166"/>
    <lineage>
        <taxon>Eukaryota</taxon>
        <taxon>Metazoa</taxon>
        <taxon>Ecdysozoa</taxon>
        <taxon>Tardigrada</taxon>
        <taxon>Eutardigrada</taxon>
        <taxon>Parachela</taxon>
        <taxon>Hypsibioidea</taxon>
        <taxon>Ramazzottiidae</taxon>
        <taxon>Ramazzottius</taxon>
    </lineage>
</organism>
<keyword evidence="1" id="KW-0732">Signal</keyword>
<accession>A0A1D1UU84</accession>
<sequence length="567" mass="63208">MDDRQDVNTTSKSLLLFQILLLLCLASFARLIDGQNIPVGAGYVGSGYDVLLGNPDGASLVSGGLDPGLKPSKFILQKTFRVRSYCPAEATCVDLGGTFSEESFSLSADLQQYKDDYSAMWTSESEAGILILSFGGTLSGSYNEAKKIINAQENVILNRRRVTVLGEATYQTRKFRQFDPEFREAICELPLNFSQSVYLSFIQEWGTHVIIGVKLGVQESERAVFSKKTIINSLQRNQSGVITNKAGFLSFVSSALTGKVSDELMSELRSDKASQSRSTSAVGSPVSPAPILLTLRGIETFIRPSSVLAEDKRSSCGQWNIEDDVAQLKANIVRILGLYPNLTNAQIPSPLTRLANLTWPRGSYSLLMASSGCPDGIWANGTRHHDTVDRYPDNEWSNGFQNVTMSSFFYNNLDLRFCSKVMEFDEGAMDWPQGAYCFFKKGDCPMGFDVGSYYVDDEYFFNGNWYSGTLPDGEYRKRTRYYFCCRDDGVVSKPIFLPTQKSFFLMPVGPACQVVSDMRSELHYLKIDSMWKGWSAMTGKVPFSTVNNTNRWTVYFCYYEQVSGSAP</sequence>
<feature type="signal peptide" evidence="1">
    <location>
        <begin position="1"/>
        <end position="34"/>
    </location>
</feature>
<proteinExistence type="predicted"/>
<evidence type="ECO:0000313" key="4">
    <source>
        <dbReference type="Proteomes" id="UP000186922"/>
    </source>
</evidence>
<evidence type="ECO:0000313" key="3">
    <source>
        <dbReference type="EMBL" id="GAU93021.1"/>
    </source>
</evidence>
<dbReference type="Proteomes" id="UP000186922">
    <property type="component" value="Unassembled WGS sequence"/>
</dbReference>
<feature type="chain" id="PRO_5008897628" description="MACPF domain-containing protein" evidence="1">
    <location>
        <begin position="35"/>
        <end position="567"/>
    </location>
</feature>
<dbReference type="AlphaFoldDB" id="A0A1D1UU84"/>
<dbReference type="PANTHER" id="PTHR19324">
    <property type="entry name" value="PERFORIN-LIKE PROTEIN 1"/>
    <property type="match status" value="1"/>
</dbReference>
<gene>
    <name evidence="3" type="primary">RvY_05021-1</name>
    <name evidence="3" type="synonym">RvY_05021.1</name>
    <name evidence="3" type="ORF">RvY_05021</name>
</gene>
<dbReference type="InterPro" id="IPR020864">
    <property type="entry name" value="MACPF"/>
</dbReference>
<evidence type="ECO:0000256" key="1">
    <source>
        <dbReference type="SAM" id="SignalP"/>
    </source>
</evidence>
<keyword evidence="4" id="KW-1185">Reference proteome</keyword>
<dbReference type="Pfam" id="PF01823">
    <property type="entry name" value="MACPF"/>
    <property type="match status" value="1"/>
</dbReference>
<evidence type="ECO:0000259" key="2">
    <source>
        <dbReference type="PROSITE" id="PS51412"/>
    </source>
</evidence>
<comment type="caution">
    <text evidence="3">The sequence shown here is derived from an EMBL/GenBank/DDBJ whole genome shotgun (WGS) entry which is preliminary data.</text>
</comment>
<reference evidence="3 4" key="1">
    <citation type="journal article" date="2016" name="Nat. Commun.">
        <title>Extremotolerant tardigrade genome and improved radiotolerance of human cultured cells by tardigrade-unique protein.</title>
        <authorList>
            <person name="Hashimoto T."/>
            <person name="Horikawa D.D."/>
            <person name="Saito Y."/>
            <person name="Kuwahara H."/>
            <person name="Kozuka-Hata H."/>
            <person name="Shin-I T."/>
            <person name="Minakuchi Y."/>
            <person name="Ohishi K."/>
            <person name="Motoyama A."/>
            <person name="Aizu T."/>
            <person name="Enomoto A."/>
            <person name="Kondo K."/>
            <person name="Tanaka S."/>
            <person name="Hara Y."/>
            <person name="Koshikawa S."/>
            <person name="Sagara H."/>
            <person name="Miura T."/>
            <person name="Yokobori S."/>
            <person name="Miyagawa K."/>
            <person name="Suzuki Y."/>
            <person name="Kubo T."/>
            <person name="Oyama M."/>
            <person name="Kohara Y."/>
            <person name="Fujiyama A."/>
            <person name="Arakawa K."/>
            <person name="Katayama T."/>
            <person name="Toyoda A."/>
            <person name="Kunieda T."/>
        </authorList>
    </citation>
    <scope>NUCLEOTIDE SEQUENCE [LARGE SCALE GENOMIC DNA]</scope>
    <source>
        <strain evidence="3 4">YOKOZUNA-1</strain>
    </source>
</reference>
<feature type="domain" description="MACPF" evidence="2">
    <location>
        <begin position="27"/>
        <end position="372"/>
    </location>
</feature>
<name>A0A1D1UU84_RAMVA</name>
<protein>
    <recommendedName>
        <fullName evidence="2">MACPF domain-containing protein</fullName>
    </recommendedName>
</protein>
<dbReference type="Pfam" id="PF16977">
    <property type="entry name" value="ApeC"/>
    <property type="match status" value="1"/>
</dbReference>
<dbReference type="OrthoDB" id="5954510at2759"/>
<dbReference type="PROSITE" id="PS51412">
    <property type="entry name" value="MACPF_2"/>
    <property type="match status" value="1"/>
</dbReference>
<dbReference type="PANTHER" id="PTHR19324:SF33">
    <property type="entry name" value="MUCIN-5AC"/>
    <property type="match status" value="1"/>
</dbReference>
<dbReference type="EMBL" id="BDGG01000002">
    <property type="protein sequence ID" value="GAU93021.1"/>
    <property type="molecule type" value="Genomic_DNA"/>
</dbReference>